<dbReference type="NCBIfam" id="NF008453">
    <property type="entry name" value="PRK11308.1"/>
    <property type="match status" value="2"/>
</dbReference>
<keyword evidence="4" id="KW-1003">Cell membrane</keyword>
<keyword evidence="5" id="KW-0997">Cell inner membrane</keyword>
<evidence type="ECO:0000256" key="9">
    <source>
        <dbReference type="ARBA" id="ARBA00022840"/>
    </source>
</evidence>
<keyword evidence="18" id="KW-0413">Isomerase</keyword>
<dbReference type="Pfam" id="PF00005">
    <property type="entry name" value="ABC_tran"/>
    <property type="match status" value="2"/>
</dbReference>
<evidence type="ECO:0000256" key="8">
    <source>
        <dbReference type="ARBA" id="ARBA00022801"/>
    </source>
</evidence>
<dbReference type="InterPro" id="IPR050319">
    <property type="entry name" value="ABC_transp_ATP-bind"/>
</dbReference>
<evidence type="ECO:0000256" key="14">
    <source>
        <dbReference type="ARBA" id="ARBA00039050"/>
    </source>
</evidence>
<dbReference type="SUPFAM" id="SSF52540">
    <property type="entry name" value="P-loop containing nucleoside triphosphate hydrolases"/>
    <property type="match status" value="2"/>
</dbReference>
<keyword evidence="11" id="KW-0472">Membrane</keyword>
<evidence type="ECO:0000256" key="16">
    <source>
        <dbReference type="ARBA" id="ARBA00047640"/>
    </source>
</evidence>
<feature type="domain" description="ABC transporter" evidence="17">
    <location>
        <begin position="301"/>
        <end position="547"/>
    </location>
</feature>
<evidence type="ECO:0000256" key="15">
    <source>
        <dbReference type="ARBA" id="ARBA00041187"/>
    </source>
</evidence>
<dbReference type="SMART" id="SM00382">
    <property type="entry name" value="AAA"/>
    <property type="match status" value="2"/>
</dbReference>
<name>A0ABT8SVZ8_9HYPH</name>
<dbReference type="PANTHER" id="PTHR43776">
    <property type="entry name" value="TRANSPORT ATP-BINDING PROTEIN"/>
    <property type="match status" value="1"/>
</dbReference>
<gene>
    <name evidence="18" type="ORF">Q2T52_10890</name>
</gene>
<dbReference type="InterPro" id="IPR017871">
    <property type="entry name" value="ABC_transporter-like_CS"/>
</dbReference>
<dbReference type="InterPro" id="IPR003593">
    <property type="entry name" value="AAA+_ATPase"/>
</dbReference>
<feature type="domain" description="ABC transporter" evidence="17">
    <location>
        <begin position="12"/>
        <end position="260"/>
    </location>
</feature>
<evidence type="ECO:0000256" key="7">
    <source>
        <dbReference type="ARBA" id="ARBA00022741"/>
    </source>
</evidence>
<comment type="function">
    <text evidence="12">Part of the ABC transporter complex GsiABCD involved in glutathione import. Responsible for energy coupling to the transport system.</text>
</comment>
<evidence type="ECO:0000256" key="4">
    <source>
        <dbReference type="ARBA" id="ARBA00022475"/>
    </source>
</evidence>
<accession>A0ABT8SVZ8</accession>
<dbReference type="Proteomes" id="UP001169006">
    <property type="component" value="Unassembled WGS sequence"/>
</dbReference>
<proteinExistence type="inferred from homology"/>
<dbReference type="CDD" id="cd03257">
    <property type="entry name" value="ABC_NikE_OppD_transporters"/>
    <property type="match status" value="2"/>
</dbReference>
<reference evidence="18" key="1">
    <citation type="journal article" date="2015" name="Int. J. Syst. Evol. Microbiol.">
        <title>Rhizobium oryzicola sp. nov., potential plant-growth-promoting endophytic bacteria isolated from rice roots.</title>
        <authorList>
            <person name="Zhang X.X."/>
            <person name="Gao J.S."/>
            <person name="Cao Y.H."/>
            <person name="Sheirdil R.A."/>
            <person name="Wang X.C."/>
            <person name="Zhang L."/>
        </authorList>
    </citation>
    <scope>NUCLEOTIDE SEQUENCE</scope>
    <source>
        <strain evidence="18">05753</strain>
    </source>
</reference>
<evidence type="ECO:0000256" key="6">
    <source>
        <dbReference type="ARBA" id="ARBA00022737"/>
    </source>
</evidence>
<evidence type="ECO:0000256" key="12">
    <source>
        <dbReference type="ARBA" id="ARBA00037530"/>
    </source>
</evidence>
<evidence type="ECO:0000256" key="5">
    <source>
        <dbReference type="ARBA" id="ARBA00022519"/>
    </source>
</evidence>
<keyword evidence="19" id="KW-1185">Reference proteome</keyword>
<sequence length="565" mass="60717">MKSDAPPNVDLLSVTGLTASFHVKGRIIPVLHDVSFSLKAGETLALVGESGSGKSVTAQSIMRLMRDCSIGGRVELNGKDLLSLSRRDMARVRGREIAMIFQDPRMSLNPTLSIGVQISEVLQRHRGLSAAQARAEALRLLDAVRISGPSRRYDEHPHQLSGGMCQRVMIASAIAGEPRLLIADEATTALDVTVQAEILTLLRELQNETGMAMLVVTHDMGVVAEIANGAAVMRQGRIVEFADTQTLLTRPADPYTQDLLASVPKLGSMAGQAAPRYFPVAGKVPAATDCVVAGQDTILSVRDLNVRYRSRSSFLGISKGSNHAVRGVTFDLRSGETLALVGESGSGKSTIGRAILGLSPVTSGQVILAGQEMTSLRGEPLRQARRAAQMVFQDPAASLSPRQRIRDAISEPLRAWGETGDINAVVHDLLVQVGLEPEMADRLPHEFSGGQRQRICIARAMALRPSLIVADEAVSALDVSVKARICNLLLDIQRQTGVACLFISHDMAVVERLSDRVAVMRNGAILEIGSRRDVFESPQHAYTRALLAAVPNPVPRTSQASISRQ</sequence>
<evidence type="ECO:0000256" key="2">
    <source>
        <dbReference type="ARBA" id="ARBA00011469"/>
    </source>
</evidence>
<reference evidence="18" key="2">
    <citation type="submission" date="2023-07" db="EMBL/GenBank/DDBJ databases">
        <authorList>
            <person name="Sun H."/>
        </authorList>
    </citation>
    <scope>NUCLEOTIDE SEQUENCE</scope>
    <source>
        <strain evidence="18">05753</strain>
    </source>
</reference>
<evidence type="ECO:0000259" key="17">
    <source>
        <dbReference type="PROSITE" id="PS50893"/>
    </source>
</evidence>
<keyword evidence="6" id="KW-0677">Repeat</keyword>
<dbReference type="Gene3D" id="3.40.50.300">
    <property type="entry name" value="P-loop containing nucleotide triphosphate hydrolases"/>
    <property type="match status" value="2"/>
</dbReference>
<evidence type="ECO:0000256" key="3">
    <source>
        <dbReference type="ARBA" id="ARBA00022448"/>
    </source>
</evidence>
<dbReference type="InterPro" id="IPR003439">
    <property type="entry name" value="ABC_transporter-like_ATP-bd"/>
</dbReference>
<keyword evidence="9 18" id="KW-0067">ATP-binding</keyword>
<evidence type="ECO:0000313" key="18">
    <source>
        <dbReference type="EMBL" id="MDO1582597.1"/>
    </source>
</evidence>
<dbReference type="GO" id="GO:0016853">
    <property type="term" value="F:isomerase activity"/>
    <property type="evidence" value="ECO:0007669"/>
    <property type="project" value="UniProtKB-KW"/>
</dbReference>
<dbReference type="EMBL" id="JAUKWQ010000003">
    <property type="protein sequence ID" value="MDO1582597.1"/>
    <property type="molecule type" value="Genomic_DNA"/>
</dbReference>
<evidence type="ECO:0000256" key="13">
    <source>
        <dbReference type="ARBA" id="ARBA00038416"/>
    </source>
</evidence>
<dbReference type="InterPro" id="IPR013563">
    <property type="entry name" value="Oligopep_ABC_C"/>
</dbReference>
<evidence type="ECO:0000256" key="1">
    <source>
        <dbReference type="ARBA" id="ARBA00004417"/>
    </source>
</evidence>
<evidence type="ECO:0000256" key="10">
    <source>
        <dbReference type="ARBA" id="ARBA00022967"/>
    </source>
</evidence>
<evidence type="ECO:0000313" key="19">
    <source>
        <dbReference type="Proteomes" id="UP001169006"/>
    </source>
</evidence>
<dbReference type="PANTHER" id="PTHR43776:SF15">
    <property type="entry name" value="GLUTATHIONE IMPORT ATP-BINDING PROTEIN GSIA"/>
    <property type="match status" value="1"/>
</dbReference>
<keyword evidence="8" id="KW-0378">Hydrolase</keyword>
<keyword evidence="7" id="KW-0547">Nucleotide-binding</keyword>
<comment type="similarity">
    <text evidence="13">Belongs to the ABC transporter superfamily. Glutathione importer (TC 3.A.1.5.11) family.</text>
</comment>
<dbReference type="EC" id="7.4.2.10" evidence="14"/>
<dbReference type="GO" id="GO:0005524">
    <property type="term" value="F:ATP binding"/>
    <property type="evidence" value="ECO:0007669"/>
    <property type="project" value="UniProtKB-KW"/>
</dbReference>
<keyword evidence="3" id="KW-0813">Transport</keyword>
<protein>
    <recommendedName>
        <fullName evidence="15">Glutathione import ATP-binding protein GsiA</fullName>
        <ecNumber evidence="14">7.4.2.10</ecNumber>
    </recommendedName>
</protein>
<dbReference type="Pfam" id="PF08352">
    <property type="entry name" value="oligo_HPY"/>
    <property type="match status" value="2"/>
</dbReference>
<comment type="caution">
    <text evidence="18">The sequence shown here is derived from an EMBL/GenBank/DDBJ whole genome shotgun (WGS) entry which is preliminary data.</text>
</comment>
<dbReference type="NCBIfam" id="NF007739">
    <property type="entry name" value="PRK10419.1"/>
    <property type="match status" value="2"/>
</dbReference>
<dbReference type="PROSITE" id="PS50893">
    <property type="entry name" value="ABC_TRANSPORTER_2"/>
    <property type="match status" value="2"/>
</dbReference>
<comment type="subunit">
    <text evidence="2">The complex is composed of two ATP-binding proteins (GsiA), two transmembrane proteins (GsiC and GsiD) and a solute-binding protein (GsiB).</text>
</comment>
<comment type="subcellular location">
    <subcellularLocation>
        <location evidence="1">Cell inner membrane</location>
        <topology evidence="1">Peripheral membrane protein</topology>
    </subcellularLocation>
</comment>
<evidence type="ECO:0000256" key="11">
    <source>
        <dbReference type="ARBA" id="ARBA00023136"/>
    </source>
</evidence>
<dbReference type="PROSITE" id="PS00211">
    <property type="entry name" value="ABC_TRANSPORTER_1"/>
    <property type="match status" value="2"/>
</dbReference>
<keyword evidence="10" id="KW-1278">Translocase</keyword>
<comment type="catalytic activity">
    <reaction evidence="16">
        <text>glutathione(out) + ATP + H2O = glutathione(in) + ADP + phosphate + H(+)</text>
        <dbReference type="Rhea" id="RHEA:29791"/>
        <dbReference type="ChEBI" id="CHEBI:15377"/>
        <dbReference type="ChEBI" id="CHEBI:15378"/>
        <dbReference type="ChEBI" id="CHEBI:30616"/>
        <dbReference type="ChEBI" id="CHEBI:43474"/>
        <dbReference type="ChEBI" id="CHEBI:57925"/>
        <dbReference type="ChEBI" id="CHEBI:456216"/>
        <dbReference type="EC" id="7.4.2.10"/>
    </reaction>
</comment>
<organism evidence="18 19">
    <name type="scientific">Rhizobium oryzicola</name>
    <dbReference type="NCBI Taxonomy" id="1232668"/>
    <lineage>
        <taxon>Bacteria</taxon>
        <taxon>Pseudomonadati</taxon>
        <taxon>Pseudomonadota</taxon>
        <taxon>Alphaproteobacteria</taxon>
        <taxon>Hyphomicrobiales</taxon>
        <taxon>Rhizobiaceae</taxon>
        <taxon>Rhizobium/Agrobacterium group</taxon>
        <taxon>Rhizobium</taxon>
    </lineage>
</organism>
<dbReference type="RefSeq" id="WP_302076772.1">
    <property type="nucleotide sequence ID" value="NZ_JAUKWQ010000003.1"/>
</dbReference>
<dbReference type="InterPro" id="IPR027417">
    <property type="entry name" value="P-loop_NTPase"/>
</dbReference>